<dbReference type="GO" id="GO:0005524">
    <property type="term" value="F:ATP binding"/>
    <property type="evidence" value="ECO:0007669"/>
    <property type="project" value="InterPro"/>
</dbReference>
<evidence type="ECO:0000313" key="3">
    <source>
        <dbReference type="Proteomes" id="UP000294919"/>
    </source>
</evidence>
<protein>
    <submittedName>
        <fullName evidence="2">Uridine kinase</fullName>
    </submittedName>
</protein>
<dbReference type="OrthoDB" id="9764644at2"/>
<dbReference type="InterPro" id="IPR027417">
    <property type="entry name" value="P-loop_NTPase"/>
</dbReference>
<dbReference type="InterPro" id="IPR018163">
    <property type="entry name" value="Thr/Ala-tRNA-synth_IIc_edit"/>
</dbReference>
<dbReference type="Gene3D" id="3.10.20.30">
    <property type="match status" value="1"/>
</dbReference>
<dbReference type="CDD" id="cd02028">
    <property type="entry name" value="UMPK_like"/>
    <property type="match status" value="1"/>
</dbReference>
<sequence>MNHEQKKIKIVINNQKEIEVNEGIFIKEISEGFENGATIVAAKVNNELRELNYQIHKDCTIEFVDLTTSDGIRIYQRGLAFVFIRAAMEILSGCKVTVEHSLSKGLYCEIHYKRSIAKEDVVRIESRMREIIEEDVSFKKESVSIEGAKRIFKELGMEAKTELLDFRKSLEINMYGCGWLKNYFYGYMVPSTGYLKLFQLKHYGAGIIIQYPEKDNPNEIPVFEEQKKLASIFREAEKWGRILEVGYVASLNKIIAKKEHPEIIRIAEALHEKKIAQIADMISEKKKRIILIAGPSSSGKTTFAQRLSIQLKVNGLKPVALSIDDYFVNREHTPRDENGEYDFEAIEAVDIDLFNEHLTALLRGERIEIPTFNFHKGEREYRGKFMKITEEHPIIIEGIHGLNDQLTMDISHDKKFKIYISALTQLNIDDHNRIPTTDTRLVRRIVRDSKYRGHSALTTLKLWDSVRRGEKRNIFPFQEEADVMFNSAMVYELAILKKYAEPLLNQISKEQKEYTEANRLLKFLSYFSSIEEDHFVPQTSIMKEFIGGSCFTE</sequence>
<keyword evidence="2" id="KW-0808">Transferase</keyword>
<dbReference type="AlphaFoldDB" id="A0A4R2KS44"/>
<name>A0A4R2KS44_9FIRM</name>
<dbReference type="SMART" id="SM00382">
    <property type="entry name" value="AAA"/>
    <property type="match status" value="1"/>
</dbReference>
<dbReference type="Proteomes" id="UP000294919">
    <property type="component" value="Unassembled WGS sequence"/>
</dbReference>
<dbReference type="InterPro" id="IPR012675">
    <property type="entry name" value="Beta-grasp_dom_sf"/>
</dbReference>
<dbReference type="Gene3D" id="3.40.50.300">
    <property type="entry name" value="P-loop containing nucleotide triphosphate hydrolases"/>
    <property type="match status" value="1"/>
</dbReference>
<dbReference type="Pfam" id="PF00485">
    <property type="entry name" value="PRK"/>
    <property type="match status" value="1"/>
</dbReference>
<evidence type="ECO:0000313" key="2">
    <source>
        <dbReference type="EMBL" id="TCO73826.1"/>
    </source>
</evidence>
<comment type="caution">
    <text evidence="2">The sequence shown here is derived from an EMBL/GenBank/DDBJ whole genome shotgun (WGS) entry which is preliminary data.</text>
</comment>
<dbReference type="CDD" id="cd01667">
    <property type="entry name" value="TGS_ThrRS"/>
    <property type="match status" value="1"/>
</dbReference>
<dbReference type="Gene3D" id="3.30.980.10">
    <property type="entry name" value="Threonyl-trna Synthetase, Chain A, domain 2"/>
    <property type="match status" value="1"/>
</dbReference>
<proteinExistence type="predicted"/>
<organism evidence="2 3">
    <name type="scientific">Marinisporobacter balticus</name>
    <dbReference type="NCBI Taxonomy" id="2018667"/>
    <lineage>
        <taxon>Bacteria</taxon>
        <taxon>Bacillati</taxon>
        <taxon>Bacillota</taxon>
        <taxon>Clostridia</taxon>
        <taxon>Peptostreptococcales</taxon>
        <taxon>Thermotaleaceae</taxon>
        <taxon>Marinisporobacter</taxon>
    </lineage>
</organism>
<evidence type="ECO:0000259" key="1">
    <source>
        <dbReference type="SMART" id="SM00382"/>
    </source>
</evidence>
<accession>A0A4R2KS44</accession>
<dbReference type="RefSeq" id="WP_132245710.1">
    <property type="nucleotide sequence ID" value="NZ_SLWV01000014.1"/>
</dbReference>
<gene>
    <name evidence="2" type="ORF">EV214_11461</name>
</gene>
<keyword evidence="2" id="KW-0418">Kinase</keyword>
<dbReference type="SUPFAM" id="SSF52540">
    <property type="entry name" value="P-loop containing nucleoside triphosphate hydrolases"/>
    <property type="match status" value="1"/>
</dbReference>
<keyword evidence="3" id="KW-1185">Reference proteome</keyword>
<dbReference type="SUPFAM" id="SSF55186">
    <property type="entry name" value="ThrRS/AlaRS common domain"/>
    <property type="match status" value="1"/>
</dbReference>
<dbReference type="PANTHER" id="PTHR10285">
    <property type="entry name" value="URIDINE KINASE"/>
    <property type="match status" value="1"/>
</dbReference>
<reference evidence="2 3" key="1">
    <citation type="submission" date="2019-03" db="EMBL/GenBank/DDBJ databases">
        <title>Genomic Encyclopedia of Type Strains, Phase IV (KMG-IV): sequencing the most valuable type-strain genomes for metagenomic binning, comparative biology and taxonomic classification.</title>
        <authorList>
            <person name="Goeker M."/>
        </authorList>
    </citation>
    <scope>NUCLEOTIDE SEQUENCE [LARGE SCALE GENOMIC DNA]</scope>
    <source>
        <strain evidence="2 3">DSM 102940</strain>
    </source>
</reference>
<dbReference type="GO" id="GO:0016301">
    <property type="term" value="F:kinase activity"/>
    <property type="evidence" value="ECO:0007669"/>
    <property type="project" value="UniProtKB-KW"/>
</dbReference>
<dbReference type="EMBL" id="SLWV01000014">
    <property type="protein sequence ID" value="TCO73826.1"/>
    <property type="molecule type" value="Genomic_DNA"/>
</dbReference>
<feature type="domain" description="AAA+ ATPase" evidence="1">
    <location>
        <begin position="286"/>
        <end position="447"/>
    </location>
</feature>
<dbReference type="InterPro" id="IPR006083">
    <property type="entry name" value="PRK/URK"/>
</dbReference>
<dbReference type="InterPro" id="IPR003593">
    <property type="entry name" value="AAA+_ATPase"/>
</dbReference>